<dbReference type="AlphaFoldDB" id="A0A6P8Y5Z5"/>
<sequence length="104" mass="9809">MKVLFAVAVLAVVLPATLSAPSGLLGLGGVVVAGPTTISRTSLVQTHPSPAVVVAAPALHGGIVSAAPWGNAVVAGPAGTIVGGHGLGGVVAVNELGLGHGGIW</sequence>
<name>A0A6P8Y5Z5_THRPL</name>
<keyword evidence="1" id="KW-0732">Signal</keyword>
<feature type="signal peptide" evidence="1">
    <location>
        <begin position="1"/>
        <end position="19"/>
    </location>
</feature>
<dbReference type="GeneID" id="117641640"/>
<dbReference type="Proteomes" id="UP000515158">
    <property type="component" value="Unplaced"/>
</dbReference>
<organism evidence="3">
    <name type="scientific">Thrips palmi</name>
    <name type="common">Melon thrips</name>
    <dbReference type="NCBI Taxonomy" id="161013"/>
    <lineage>
        <taxon>Eukaryota</taxon>
        <taxon>Metazoa</taxon>
        <taxon>Ecdysozoa</taxon>
        <taxon>Arthropoda</taxon>
        <taxon>Hexapoda</taxon>
        <taxon>Insecta</taxon>
        <taxon>Pterygota</taxon>
        <taxon>Neoptera</taxon>
        <taxon>Paraneoptera</taxon>
        <taxon>Thysanoptera</taxon>
        <taxon>Terebrantia</taxon>
        <taxon>Thripoidea</taxon>
        <taxon>Thripidae</taxon>
        <taxon>Thrips</taxon>
    </lineage>
</organism>
<dbReference type="RefSeq" id="XP_034235028.1">
    <property type="nucleotide sequence ID" value="XM_034379137.1"/>
</dbReference>
<reference evidence="3" key="1">
    <citation type="submission" date="2025-08" db="UniProtKB">
        <authorList>
            <consortium name="RefSeq"/>
        </authorList>
    </citation>
    <scope>IDENTIFICATION</scope>
    <source>
        <tissue evidence="3">Total insect</tissue>
    </source>
</reference>
<evidence type="ECO:0000256" key="1">
    <source>
        <dbReference type="SAM" id="SignalP"/>
    </source>
</evidence>
<dbReference type="KEGG" id="tpal:117641640"/>
<proteinExistence type="predicted"/>
<evidence type="ECO:0000313" key="3">
    <source>
        <dbReference type="RefSeq" id="XP_034235028.1"/>
    </source>
</evidence>
<keyword evidence="2" id="KW-1185">Reference proteome</keyword>
<protein>
    <submittedName>
        <fullName evidence="3">Uncharacterized protein LOC117641640</fullName>
    </submittedName>
</protein>
<dbReference type="InParanoid" id="A0A6P8Y5Z5"/>
<feature type="chain" id="PRO_5028380007" evidence="1">
    <location>
        <begin position="20"/>
        <end position="104"/>
    </location>
</feature>
<gene>
    <name evidence="3" type="primary">LOC117641640</name>
</gene>
<accession>A0A6P8Y5Z5</accession>
<evidence type="ECO:0000313" key="2">
    <source>
        <dbReference type="Proteomes" id="UP000515158"/>
    </source>
</evidence>